<evidence type="ECO:0000256" key="1">
    <source>
        <dbReference type="SAM" id="SignalP"/>
    </source>
</evidence>
<dbReference type="AlphaFoldDB" id="A0A829Y688"/>
<gene>
    <name evidence="3" type="ORF">GCM10011487_05210</name>
</gene>
<dbReference type="RefSeq" id="WP_161810410.1">
    <property type="nucleotide sequence ID" value="NZ_BLJN01000001.1"/>
</dbReference>
<feature type="signal peptide" evidence="1">
    <location>
        <begin position="1"/>
        <end position="19"/>
    </location>
</feature>
<feature type="domain" description="Thioredoxin" evidence="2">
    <location>
        <begin position="256"/>
        <end position="419"/>
    </location>
</feature>
<dbReference type="InterPro" id="IPR013766">
    <property type="entry name" value="Thioredoxin_domain"/>
</dbReference>
<keyword evidence="1" id="KW-0732">Signal</keyword>
<dbReference type="Pfam" id="PF08534">
    <property type="entry name" value="Redoxin"/>
    <property type="match status" value="1"/>
</dbReference>
<name>A0A829Y688_9GAMM</name>
<dbReference type="PANTHER" id="PTHR42852:SF17">
    <property type="entry name" value="THIOREDOXIN-LIKE PROTEIN HI_1115"/>
    <property type="match status" value="1"/>
</dbReference>
<dbReference type="PROSITE" id="PS51352">
    <property type="entry name" value="THIOREDOXIN_2"/>
    <property type="match status" value="1"/>
</dbReference>
<keyword evidence="4" id="KW-1185">Reference proteome</keyword>
<dbReference type="InterPro" id="IPR050553">
    <property type="entry name" value="Thioredoxin_ResA/DsbE_sf"/>
</dbReference>
<sequence>MYAAVWNSALGSISRLALAGLLVTLAACGRPVDEPQTGRYRATLTLPGGEAPFGLEIGKENDRFVLYLENAAERTRVDNVKLTDGELTAVFPGYENSLQARMYRDRLEGSVTLIKDRSKEQVIPFHARLQDQSAAYRFYKEPLTDNADLAGRWEMTLTSDGKSSPAVAIFEQQHDRITGTVMTTTGDHRFLEGQVHGEQAQLSTFAGGLAYLYKVKVNGHGELEGEMWQGLASHSTVKARRNDDATLEGKGPDTQLKDEKSRFDFTFRDLEGNEVSLHDEKFRNKVVVVTLGGSWCPNCHDEAVFLVPFYKEYRPKGVEIVALMFERHGEFDRAAQAVRGYRKDLGIEFTTLIAGVSDTDEASKALPTLTGIYGYPTTIVVDRAGTVRDIHVGFSGPATGKHYEEYVAEFRGLIDQLLAEPVPATSG</sequence>
<proteinExistence type="predicted"/>
<dbReference type="PANTHER" id="PTHR42852">
    <property type="entry name" value="THIOL:DISULFIDE INTERCHANGE PROTEIN DSBE"/>
    <property type="match status" value="1"/>
</dbReference>
<dbReference type="EMBL" id="BLJN01000001">
    <property type="protein sequence ID" value="GFE78521.1"/>
    <property type="molecule type" value="Genomic_DNA"/>
</dbReference>
<protein>
    <recommendedName>
        <fullName evidence="2">Thioredoxin domain-containing protein</fullName>
    </recommendedName>
</protein>
<evidence type="ECO:0000313" key="4">
    <source>
        <dbReference type="Proteomes" id="UP000445000"/>
    </source>
</evidence>
<dbReference type="Proteomes" id="UP000445000">
    <property type="component" value="Unassembled WGS sequence"/>
</dbReference>
<dbReference type="InterPro" id="IPR036249">
    <property type="entry name" value="Thioredoxin-like_sf"/>
</dbReference>
<reference evidence="4" key="1">
    <citation type="submission" date="2020-01" db="EMBL/GenBank/DDBJ databases">
        <title>'Steroidobacter agaridevorans' sp. nov., agar-degrading bacteria isolated from rhizosphere soils.</title>
        <authorList>
            <person name="Ikenaga M."/>
            <person name="Kataoka M."/>
            <person name="Murouchi A."/>
            <person name="Katsuragi S."/>
            <person name="Sakai M."/>
        </authorList>
    </citation>
    <scope>NUCLEOTIDE SEQUENCE [LARGE SCALE GENOMIC DNA]</scope>
    <source>
        <strain evidence="4">YU21-B</strain>
    </source>
</reference>
<dbReference type="InterPro" id="IPR013740">
    <property type="entry name" value="Redoxin"/>
</dbReference>
<feature type="chain" id="PRO_5032609524" description="Thioredoxin domain-containing protein" evidence="1">
    <location>
        <begin position="20"/>
        <end position="427"/>
    </location>
</feature>
<evidence type="ECO:0000259" key="2">
    <source>
        <dbReference type="PROSITE" id="PS51352"/>
    </source>
</evidence>
<dbReference type="CDD" id="cd02966">
    <property type="entry name" value="TlpA_like_family"/>
    <property type="match status" value="1"/>
</dbReference>
<dbReference type="SUPFAM" id="SSF52833">
    <property type="entry name" value="Thioredoxin-like"/>
    <property type="match status" value="1"/>
</dbReference>
<evidence type="ECO:0000313" key="3">
    <source>
        <dbReference type="EMBL" id="GFE78521.1"/>
    </source>
</evidence>
<dbReference type="Gene3D" id="3.40.30.10">
    <property type="entry name" value="Glutaredoxin"/>
    <property type="match status" value="1"/>
</dbReference>
<comment type="caution">
    <text evidence="3">The sequence shown here is derived from an EMBL/GenBank/DDBJ whole genome shotgun (WGS) entry which is preliminary data.</text>
</comment>
<dbReference type="GO" id="GO:0016491">
    <property type="term" value="F:oxidoreductase activity"/>
    <property type="evidence" value="ECO:0007669"/>
    <property type="project" value="InterPro"/>
</dbReference>
<accession>A0A829Y688</accession>
<organism evidence="3 4">
    <name type="scientific">Steroidobacter agaridevorans</name>
    <dbReference type="NCBI Taxonomy" id="2695856"/>
    <lineage>
        <taxon>Bacteria</taxon>
        <taxon>Pseudomonadati</taxon>
        <taxon>Pseudomonadota</taxon>
        <taxon>Gammaproteobacteria</taxon>
        <taxon>Steroidobacterales</taxon>
        <taxon>Steroidobacteraceae</taxon>
        <taxon>Steroidobacter</taxon>
    </lineage>
</organism>